<proteinExistence type="predicted"/>
<gene>
    <name evidence="2" type="ORF">MPOCJGCO_2981</name>
</gene>
<dbReference type="Pfam" id="PF07521">
    <property type="entry name" value="RMMBL"/>
    <property type="match status" value="1"/>
</dbReference>
<dbReference type="InterPro" id="IPR011108">
    <property type="entry name" value="RMMBL"/>
</dbReference>
<sequence length="102" mass="11336">MLADIDALSPKVCTNARVIWSQWDGYLLGDSGAKLKGDLAERRIGLDVIHTSGHASIDELRRLVDALQPRALVLVHTFAGDRFGGHFRPSVTRRADGEWWNV</sequence>
<protein>
    <recommendedName>
        <fullName evidence="1">Zn-dependent metallo-hydrolase RNA specificity domain-containing protein</fullName>
    </recommendedName>
</protein>
<reference evidence="2" key="2">
    <citation type="submission" date="2021-08" db="EMBL/GenBank/DDBJ databases">
        <authorList>
            <person name="Tani A."/>
            <person name="Ola A."/>
            <person name="Ogura Y."/>
            <person name="Katsura K."/>
            <person name="Hayashi T."/>
        </authorList>
    </citation>
    <scope>NUCLEOTIDE SEQUENCE</scope>
    <source>
        <strain evidence="2">DSM 23632</strain>
    </source>
</reference>
<dbReference type="InterPro" id="IPR036866">
    <property type="entry name" value="RibonucZ/Hydroxyglut_hydro"/>
</dbReference>
<feature type="domain" description="Zn-dependent metallo-hydrolase RNA specificity" evidence="1">
    <location>
        <begin position="48"/>
        <end position="77"/>
    </location>
</feature>
<evidence type="ECO:0000313" key="2">
    <source>
        <dbReference type="EMBL" id="GJE60862.1"/>
    </source>
</evidence>
<evidence type="ECO:0000259" key="1">
    <source>
        <dbReference type="Pfam" id="PF07521"/>
    </source>
</evidence>
<keyword evidence="3" id="KW-1185">Reference proteome</keyword>
<dbReference type="RefSeq" id="WP_238183443.1">
    <property type="nucleotide sequence ID" value="NZ_BPRB01000168.1"/>
</dbReference>
<dbReference type="Proteomes" id="UP001055057">
    <property type="component" value="Unassembled WGS sequence"/>
</dbReference>
<name>A0ABQ4U3D2_9HYPH</name>
<dbReference type="EMBL" id="BPRB01000168">
    <property type="protein sequence ID" value="GJE60862.1"/>
    <property type="molecule type" value="Genomic_DNA"/>
</dbReference>
<dbReference type="SUPFAM" id="SSF56281">
    <property type="entry name" value="Metallo-hydrolase/oxidoreductase"/>
    <property type="match status" value="1"/>
</dbReference>
<reference evidence="2" key="1">
    <citation type="journal article" date="2021" name="Front. Microbiol.">
        <title>Comprehensive Comparative Genomics and Phenotyping of Methylobacterium Species.</title>
        <authorList>
            <person name="Alessa O."/>
            <person name="Ogura Y."/>
            <person name="Fujitani Y."/>
            <person name="Takami H."/>
            <person name="Hayashi T."/>
            <person name="Sahin N."/>
            <person name="Tani A."/>
        </authorList>
    </citation>
    <scope>NUCLEOTIDE SEQUENCE</scope>
    <source>
        <strain evidence="2">DSM 23632</strain>
    </source>
</reference>
<evidence type="ECO:0000313" key="3">
    <source>
        <dbReference type="Proteomes" id="UP001055057"/>
    </source>
</evidence>
<organism evidence="2 3">
    <name type="scientific">Methylobacterium trifolii</name>
    <dbReference type="NCBI Taxonomy" id="1003092"/>
    <lineage>
        <taxon>Bacteria</taxon>
        <taxon>Pseudomonadati</taxon>
        <taxon>Pseudomonadota</taxon>
        <taxon>Alphaproteobacteria</taxon>
        <taxon>Hyphomicrobiales</taxon>
        <taxon>Methylobacteriaceae</taxon>
        <taxon>Methylobacterium</taxon>
    </lineage>
</organism>
<accession>A0ABQ4U3D2</accession>
<comment type="caution">
    <text evidence="2">The sequence shown here is derived from an EMBL/GenBank/DDBJ whole genome shotgun (WGS) entry which is preliminary data.</text>
</comment>